<evidence type="ECO:0000313" key="2">
    <source>
        <dbReference type="Proteomes" id="UP000626148"/>
    </source>
</evidence>
<proteinExistence type="predicted"/>
<dbReference type="AlphaFoldDB" id="A0A918NDB9"/>
<sequence>MLVGRGHALEYKDTQYGVREKMKVAVGYLCTNLKKHVDISYWSESTTVRYQCVEYGPKLSRTTLGGVNWVFRGLYLSCVTGDGLELYTEHG</sequence>
<reference evidence="1" key="2">
    <citation type="submission" date="2020-09" db="EMBL/GenBank/DDBJ databases">
        <authorList>
            <person name="Sun Q."/>
            <person name="Kim S."/>
        </authorList>
    </citation>
    <scope>NUCLEOTIDE SEQUENCE</scope>
    <source>
        <strain evidence="1">KCTC 22169</strain>
    </source>
</reference>
<accession>A0A918NDB9</accession>
<protein>
    <submittedName>
        <fullName evidence="1">Uncharacterized protein</fullName>
    </submittedName>
</protein>
<gene>
    <name evidence="1" type="ORF">GCM10007392_29360</name>
</gene>
<comment type="caution">
    <text evidence="1">The sequence shown here is derived from an EMBL/GenBank/DDBJ whole genome shotgun (WGS) entry which is preliminary data.</text>
</comment>
<dbReference type="Proteomes" id="UP000626148">
    <property type="component" value="Unassembled WGS sequence"/>
</dbReference>
<name>A0A918NDB9_9GAMM</name>
<organism evidence="1 2">
    <name type="scientific">Saccharospirillum salsuginis</name>
    <dbReference type="NCBI Taxonomy" id="418750"/>
    <lineage>
        <taxon>Bacteria</taxon>
        <taxon>Pseudomonadati</taxon>
        <taxon>Pseudomonadota</taxon>
        <taxon>Gammaproteobacteria</taxon>
        <taxon>Oceanospirillales</taxon>
        <taxon>Saccharospirillaceae</taxon>
        <taxon>Saccharospirillum</taxon>
    </lineage>
</organism>
<reference evidence="1" key="1">
    <citation type="journal article" date="2014" name="Int. J. Syst. Evol. Microbiol.">
        <title>Complete genome sequence of Corynebacterium casei LMG S-19264T (=DSM 44701T), isolated from a smear-ripened cheese.</title>
        <authorList>
            <consortium name="US DOE Joint Genome Institute (JGI-PGF)"/>
            <person name="Walter F."/>
            <person name="Albersmeier A."/>
            <person name="Kalinowski J."/>
            <person name="Ruckert C."/>
        </authorList>
    </citation>
    <scope>NUCLEOTIDE SEQUENCE</scope>
    <source>
        <strain evidence="1">KCTC 22169</strain>
    </source>
</reference>
<dbReference type="EMBL" id="BMXR01000007">
    <property type="protein sequence ID" value="GGX59543.1"/>
    <property type="molecule type" value="Genomic_DNA"/>
</dbReference>
<keyword evidence="2" id="KW-1185">Reference proteome</keyword>
<evidence type="ECO:0000313" key="1">
    <source>
        <dbReference type="EMBL" id="GGX59543.1"/>
    </source>
</evidence>